<dbReference type="EC" id="3.6.4.12" evidence="4"/>
<dbReference type="InterPro" id="IPR045562">
    <property type="entry name" value="RecG_dom3_C"/>
</dbReference>
<dbReference type="EMBL" id="CWOW01000007">
    <property type="protein sequence ID" value="CSA45210.1"/>
    <property type="molecule type" value="Genomic_DNA"/>
</dbReference>
<protein>
    <submittedName>
        <fullName evidence="4">ATP-dependent DNA helicase RecG</fullName>
        <ecNumber evidence="4">3.6.4.12</ecNumber>
    </submittedName>
</protein>
<feature type="domain" description="Helicase C-terminal" evidence="3">
    <location>
        <begin position="1"/>
        <end position="93"/>
    </location>
</feature>
<dbReference type="InterPro" id="IPR027417">
    <property type="entry name" value="P-loop_NTPase"/>
</dbReference>
<keyword evidence="2 4" id="KW-0347">Helicase</keyword>
<evidence type="ECO:0000256" key="1">
    <source>
        <dbReference type="ARBA" id="ARBA00022801"/>
    </source>
</evidence>
<dbReference type="InterPro" id="IPR047112">
    <property type="entry name" value="RecG/Mfd"/>
</dbReference>
<keyword evidence="2 4" id="KW-0547">Nucleotide-binding</keyword>
<dbReference type="GO" id="GO:0016787">
    <property type="term" value="F:hydrolase activity"/>
    <property type="evidence" value="ECO:0007669"/>
    <property type="project" value="UniProtKB-KW"/>
</dbReference>
<keyword evidence="2 4" id="KW-0067">ATP-binding</keyword>
<dbReference type="EMBL" id="CWQY01000001">
    <property type="protein sequence ID" value="CSB95080.1"/>
    <property type="molecule type" value="Genomic_DNA"/>
</dbReference>
<dbReference type="Pfam" id="PF19833">
    <property type="entry name" value="RecG_dom3_C"/>
    <property type="match status" value="1"/>
</dbReference>
<dbReference type="GO" id="GO:0006281">
    <property type="term" value="P:DNA repair"/>
    <property type="evidence" value="ECO:0007669"/>
    <property type="project" value="InterPro"/>
</dbReference>
<gene>
    <name evidence="4" type="primary">recG</name>
    <name evidence="4" type="ORF">ERS013165_01605</name>
    <name evidence="5" type="ORF">ERS013200_00134</name>
</gene>
<organism evidence="4 7">
    <name type="scientific">Vibrio cholerae</name>
    <dbReference type="NCBI Taxonomy" id="666"/>
    <lineage>
        <taxon>Bacteria</taxon>
        <taxon>Pseudomonadati</taxon>
        <taxon>Pseudomonadota</taxon>
        <taxon>Gammaproteobacteria</taxon>
        <taxon>Vibrionales</taxon>
        <taxon>Vibrionaceae</taxon>
        <taxon>Vibrio</taxon>
    </lineage>
</organism>
<dbReference type="PANTHER" id="PTHR47964:SF1">
    <property type="entry name" value="ATP-DEPENDENT DNA HELICASE HOMOLOG RECG, CHLOROPLASTIC"/>
    <property type="match status" value="1"/>
</dbReference>
<evidence type="ECO:0000313" key="7">
    <source>
        <dbReference type="Proteomes" id="UP000044806"/>
    </source>
</evidence>
<dbReference type="PROSITE" id="PS51194">
    <property type="entry name" value="HELICASE_CTER"/>
    <property type="match status" value="1"/>
</dbReference>
<evidence type="ECO:0000313" key="4">
    <source>
        <dbReference type="EMBL" id="CSA45210.1"/>
    </source>
</evidence>
<dbReference type="InterPro" id="IPR001650">
    <property type="entry name" value="Helicase_C-like"/>
</dbReference>
<reference evidence="6 7" key="1">
    <citation type="submission" date="2015-07" db="EMBL/GenBank/DDBJ databases">
        <authorList>
            <consortium name="Pathogen Informatics"/>
        </authorList>
    </citation>
    <scope>NUCLEOTIDE SEQUENCE [LARGE SCALE GENOMIC DNA]</scope>
    <source>
        <strain evidence="5 6">A316</strain>
        <strain evidence="4 7">A51</strain>
    </source>
</reference>
<proteinExistence type="predicted"/>
<keyword evidence="1 4" id="KW-0378">Hydrolase</keyword>
<evidence type="ECO:0000259" key="3">
    <source>
        <dbReference type="PROSITE" id="PS51194"/>
    </source>
</evidence>
<dbReference type="Gene3D" id="3.40.50.300">
    <property type="entry name" value="P-loop containing nucleotide triphosphate hydrolases"/>
    <property type="match status" value="1"/>
</dbReference>
<evidence type="ECO:0000313" key="5">
    <source>
        <dbReference type="EMBL" id="CSB95080.1"/>
    </source>
</evidence>
<dbReference type="Proteomes" id="UP000041770">
    <property type="component" value="Unassembled WGS sequence"/>
</dbReference>
<dbReference type="SUPFAM" id="SSF52540">
    <property type="entry name" value="P-loop containing nucleoside triphosphate hydrolases"/>
    <property type="match status" value="1"/>
</dbReference>
<sequence>MQAFKNNELHLLVATTVIEVGVDVPNASLMIIENPERLGLAQLHQLRGRVGRGTVASHCVLLFHAPLSKTAQKRLGVLRESNDGFVIAQRDLEIRGPGELLGTKQTGLADFKIADLVRDQQLVPQVQRIARHIHERYPQNAQAIIDRWLGERDIYAKA</sequence>
<dbReference type="Proteomes" id="UP000044806">
    <property type="component" value="Unassembled WGS sequence"/>
</dbReference>
<dbReference type="PANTHER" id="PTHR47964">
    <property type="entry name" value="ATP-DEPENDENT DNA HELICASE HOMOLOG RECG, CHLOROPLASTIC"/>
    <property type="match status" value="1"/>
</dbReference>
<accession>A0A655WW51</accession>
<dbReference type="Pfam" id="PF00271">
    <property type="entry name" value="Helicase_C"/>
    <property type="match status" value="1"/>
</dbReference>
<name>A0A655WW51_VIBCL</name>
<evidence type="ECO:0000256" key="2">
    <source>
        <dbReference type="ARBA" id="ARBA00022806"/>
    </source>
</evidence>
<evidence type="ECO:0000313" key="6">
    <source>
        <dbReference type="Proteomes" id="UP000041770"/>
    </source>
</evidence>
<dbReference type="AlphaFoldDB" id="A0A655WW51"/>
<dbReference type="GO" id="GO:0003678">
    <property type="term" value="F:DNA helicase activity"/>
    <property type="evidence" value="ECO:0007669"/>
    <property type="project" value="UniProtKB-EC"/>
</dbReference>